<accession>A0AAU9UPZ2</accession>
<feature type="compositionally biased region" description="Polar residues" evidence="1">
    <location>
        <begin position="57"/>
        <end position="70"/>
    </location>
</feature>
<sequence length="315" mass="36159">MLIAALGDDEEEDILDGNEEDSESDENSESSPDEDEDTDYVINSKNISRNDYKDSSSDYSQAPESTSQIRETMKRRRDTILELALNNESDIIPDDNKRSINITPRRRRYTIHEMPSPRAFVTVATTNYKETKPNKRPNRAKSLFLESQYDNSEILTRPLVDSLDEYDDTSVQCHENTSKCKDRSDLFVISTSSARPYEHDVMSLQSEESSTSNSNVLIEPKPSTSKLSSPANENFYSLRRGVKTRGCVLKQKGIKIIKSQKVEIEDGKIKLTELVEKSESNNDLDLDRYLQDLHFMDEMRSTIEDENTDEKRKKN</sequence>
<evidence type="ECO:0000313" key="3">
    <source>
        <dbReference type="Proteomes" id="UP001153954"/>
    </source>
</evidence>
<feature type="region of interest" description="Disordered" evidence="1">
    <location>
        <begin position="1"/>
        <end position="71"/>
    </location>
</feature>
<reference evidence="2" key="1">
    <citation type="submission" date="2022-03" db="EMBL/GenBank/DDBJ databases">
        <authorList>
            <person name="Tunstrom K."/>
        </authorList>
    </citation>
    <scope>NUCLEOTIDE SEQUENCE</scope>
</reference>
<dbReference type="AlphaFoldDB" id="A0AAU9UPZ2"/>
<dbReference type="EMBL" id="CAKOGL010000023">
    <property type="protein sequence ID" value="CAH2101218.1"/>
    <property type="molecule type" value="Genomic_DNA"/>
</dbReference>
<evidence type="ECO:0000256" key="1">
    <source>
        <dbReference type="SAM" id="MobiDB-lite"/>
    </source>
</evidence>
<comment type="caution">
    <text evidence="2">The sequence shown here is derived from an EMBL/GenBank/DDBJ whole genome shotgun (WGS) entry which is preliminary data.</text>
</comment>
<feature type="region of interest" description="Disordered" evidence="1">
    <location>
        <begin position="204"/>
        <end position="230"/>
    </location>
</feature>
<keyword evidence="3" id="KW-1185">Reference proteome</keyword>
<dbReference type="Proteomes" id="UP001153954">
    <property type="component" value="Unassembled WGS sequence"/>
</dbReference>
<protein>
    <submittedName>
        <fullName evidence="2">Uncharacterized protein</fullName>
    </submittedName>
</protein>
<name>A0AAU9UPZ2_EUPED</name>
<proteinExistence type="predicted"/>
<feature type="compositionally biased region" description="Acidic residues" evidence="1">
    <location>
        <begin position="7"/>
        <end position="39"/>
    </location>
</feature>
<gene>
    <name evidence="2" type="ORF">EEDITHA_LOCUS15997</name>
</gene>
<organism evidence="2 3">
    <name type="scientific">Euphydryas editha</name>
    <name type="common">Edith's checkerspot</name>
    <dbReference type="NCBI Taxonomy" id="104508"/>
    <lineage>
        <taxon>Eukaryota</taxon>
        <taxon>Metazoa</taxon>
        <taxon>Ecdysozoa</taxon>
        <taxon>Arthropoda</taxon>
        <taxon>Hexapoda</taxon>
        <taxon>Insecta</taxon>
        <taxon>Pterygota</taxon>
        <taxon>Neoptera</taxon>
        <taxon>Endopterygota</taxon>
        <taxon>Lepidoptera</taxon>
        <taxon>Glossata</taxon>
        <taxon>Ditrysia</taxon>
        <taxon>Papilionoidea</taxon>
        <taxon>Nymphalidae</taxon>
        <taxon>Nymphalinae</taxon>
        <taxon>Euphydryas</taxon>
    </lineage>
</organism>
<feature type="compositionally biased region" description="Low complexity" evidence="1">
    <location>
        <begin position="206"/>
        <end position="215"/>
    </location>
</feature>
<evidence type="ECO:0000313" key="2">
    <source>
        <dbReference type="EMBL" id="CAH2101218.1"/>
    </source>
</evidence>